<evidence type="ECO:0000313" key="1">
    <source>
        <dbReference type="EMBL" id="GAA4620990.1"/>
    </source>
</evidence>
<organism evidence="1 2">
    <name type="scientific">Actinoallomurus vinaceus</name>
    <dbReference type="NCBI Taxonomy" id="1080074"/>
    <lineage>
        <taxon>Bacteria</taxon>
        <taxon>Bacillati</taxon>
        <taxon>Actinomycetota</taxon>
        <taxon>Actinomycetes</taxon>
        <taxon>Streptosporangiales</taxon>
        <taxon>Thermomonosporaceae</taxon>
        <taxon>Actinoallomurus</taxon>
    </lineage>
</organism>
<accession>A0ABP8U0H6</accession>
<name>A0ABP8U0H6_9ACTN</name>
<protein>
    <submittedName>
        <fullName evidence="1">Uncharacterized protein</fullName>
    </submittedName>
</protein>
<proteinExistence type="predicted"/>
<keyword evidence="2" id="KW-1185">Reference proteome</keyword>
<gene>
    <name evidence="1" type="ORF">GCM10023196_007110</name>
</gene>
<dbReference type="EMBL" id="BAABHK010000001">
    <property type="protein sequence ID" value="GAA4620990.1"/>
    <property type="molecule type" value="Genomic_DNA"/>
</dbReference>
<evidence type="ECO:0000313" key="2">
    <source>
        <dbReference type="Proteomes" id="UP001501442"/>
    </source>
</evidence>
<sequence length="95" mass="9867">MTLLPPLYLADGVPDGGPAGRSVSSFRLVTGVAVAIRAGVQYLVICEVFFSTWLTGRTALPSPAAMAGGTAIEKSDAVSSVPSTIRLIFTRLQLS</sequence>
<comment type="caution">
    <text evidence="1">The sequence shown here is derived from an EMBL/GenBank/DDBJ whole genome shotgun (WGS) entry which is preliminary data.</text>
</comment>
<reference evidence="2" key="1">
    <citation type="journal article" date="2019" name="Int. J. Syst. Evol. Microbiol.">
        <title>The Global Catalogue of Microorganisms (GCM) 10K type strain sequencing project: providing services to taxonomists for standard genome sequencing and annotation.</title>
        <authorList>
            <consortium name="The Broad Institute Genomics Platform"/>
            <consortium name="The Broad Institute Genome Sequencing Center for Infectious Disease"/>
            <person name="Wu L."/>
            <person name="Ma J."/>
        </authorList>
    </citation>
    <scope>NUCLEOTIDE SEQUENCE [LARGE SCALE GENOMIC DNA]</scope>
    <source>
        <strain evidence="2">JCM 17939</strain>
    </source>
</reference>
<dbReference type="Proteomes" id="UP001501442">
    <property type="component" value="Unassembled WGS sequence"/>
</dbReference>